<dbReference type="SMART" id="SM01100">
    <property type="entry name" value="CRAL_TRIO_N"/>
    <property type="match status" value="1"/>
</dbReference>
<evidence type="ECO:0000313" key="4">
    <source>
        <dbReference type="Proteomes" id="UP000053342"/>
    </source>
</evidence>
<dbReference type="SUPFAM" id="SSF46938">
    <property type="entry name" value="CRAL/TRIO N-terminal domain"/>
    <property type="match status" value="1"/>
</dbReference>
<dbReference type="PANTHER" id="PTHR45824:SF29">
    <property type="entry name" value="GH16843P"/>
    <property type="match status" value="1"/>
</dbReference>
<dbReference type="InterPro" id="IPR036865">
    <property type="entry name" value="CRAL-TRIO_dom_sf"/>
</dbReference>
<feature type="compositionally biased region" description="Basic and acidic residues" evidence="1">
    <location>
        <begin position="30"/>
        <end position="39"/>
    </location>
</feature>
<accession>A0A0D2DM57</accession>
<dbReference type="SUPFAM" id="SSF52087">
    <property type="entry name" value="CRAL/TRIO domain"/>
    <property type="match status" value="1"/>
</dbReference>
<dbReference type="GO" id="GO:0071944">
    <property type="term" value="C:cell periphery"/>
    <property type="evidence" value="ECO:0007669"/>
    <property type="project" value="UniProtKB-ARBA"/>
</dbReference>
<dbReference type="EMBL" id="KN847348">
    <property type="protein sequence ID" value="KIW36829.1"/>
    <property type="molecule type" value="Genomic_DNA"/>
</dbReference>
<dbReference type="OrthoDB" id="75724at2759"/>
<dbReference type="Pfam" id="PF00650">
    <property type="entry name" value="CRAL_TRIO"/>
    <property type="match status" value="1"/>
</dbReference>
<dbReference type="CDD" id="cd00170">
    <property type="entry name" value="SEC14"/>
    <property type="match status" value="1"/>
</dbReference>
<feature type="region of interest" description="Disordered" evidence="1">
    <location>
        <begin position="1"/>
        <end position="109"/>
    </location>
</feature>
<keyword evidence="4" id="KW-1185">Reference proteome</keyword>
<evidence type="ECO:0000259" key="2">
    <source>
        <dbReference type="PROSITE" id="PS50191"/>
    </source>
</evidence>
<evidence type="ECO:0000256" key="1">
    <source>
        <dbReference type="SAM" id="MobiDB-lite"/>
    </source>
</evidence>
<dbReference type="GeneID" id="27363024"/>
<dbReference type="Gene3D" id="3.40.525.10">
    <property type="entry name" value="CRAL-TRIO lipid binding domain"/>
    <property type="match status" value="1"/>
</dbReference>
<gene>
    <name evidence="3" type="ORF">PV06_10950</name>
</gene>
<sequence>MATLVENNPRMPPGSSDPEKAAEELSAAMEEAKLDEKLSETAAASTVPPTEPGAGYATDIQDRGSSTPAASKKLNLPRSAADGVIKTPLGEPLETSKPPSRPALTPEQEKKYDTLLKSVLSWTELPENSAKGSKSLPLTDSERMFLTRECLLRYLRATNWNVAQSEQRLKNTLIWRREYGLEKHTKDYISVENATGKQIILGWDHHGRTCQYLRPSKQNTERSDRQIQHLVFMLERAIDLMPPGQETLALLINFAETKSGQGATLSQGKQTLNILQNHYPERLGRALVTNVPFYIWGFFKLITPFIDPLTREKIRFNEDMGLHVPREQLLKESGGLVEFEYDHDKYWPALNDLCELKRVERQARWEKGGKRIGESELYLKGGEEKSLTECEQDTASTST</sequence>
<dbReference type="HOGENOM" id="CLU_014001_1_2_1"/>
<dbReference type="GO" id="GO:0008289">
    <property type="term" value="F:lipid binding"/>
    <property type="evidence" value="ECO:0007669"/>
    <property type="project" value="UniProtKB-ARBA"/>
</dbReference>
<dbReference type="InterPro" id="IPR052578">
    <property type="entry name" value="PI_Transfer_CRAL-TRIO"/>
</dbReference>
<organism evidence="3 4">
    <name type="scientific">Exophiala oligosperma</name>
    <dbReference type="NCBI Taxonomy" id="215243"/>
    <lineage>
        <taxon>Eukaryota</taxon>
        <taxon>Fungi</taxon>
        <taxon>Dikarya</taxon>
        <taxon>Ascomycota</taxon>
        <taxon>Pezizomycotina</taxon>
        <taxon>Eurotiomycetes</taxon>
        <taxon>Chaetothyriomycetidae</taxon>
        <taxon>Chaetothyriales</taxon>
        <taxon>Herpotrichiellaceae</taxon>
        <taxon>Exophiala</taxon>
    </lineage>
</organism>
<feature type="domain" description="CRAL-TRIO" evidence="2">
    <location>
        <begin position="188"/>
        <end position="341"/>
    </location>
</feature>
<dbReference type="VEuPathDB" id="FungiDB:PV06_10950"/>
<dbReference type="STRING" id="215243.A0A0D2DM57"/>
<dbReference type="InterPro" id="IPR036273">
    <property type="entry name" value="CRAL/TRIO_N_dom_sf"/>
</dbReference>
<protein>
    <recommendedName>
        <fullName evidence="2">CRAL-TRIO domain-containing protein</fullName>
    </recommendedName>
</protein>
<dbReference type="AlphaFoldDB" id="A0A0D2DM57"/>
<dbReference type="PANTHER" id="PTHR45824">
    <property type="entry name" value="GH16843P"/>
    <property type="match status" value="1"/>
</dbReference>
<dbReference type="RefSeq" id="XP_016257045.1">
    <property type="nucleotide sequence ID" value="XM_016412546.1"/>
</dbReference>
<dbReference type="InterPro" id="IPR001251">
    <property type="entry name" value="CRAL-TRIO_dom"/>
</dbReference>
<dbReference type="FunFam" id="3.40.525.10:FF:000013">
    <property type="entry name" value="Phosphatidylinositol transfer protein PDR16"/>
    <property type="match status" value="1"/>
</dbReference>
<reference evidence="3 4" key="1">
    <citation type="submission" date="2015-01" db="EMBL/GenBank/DDBJ databases">
        <title>The Genome Sequence of Exophiala oligosperma CBS72588.</title>
        <authorList>
            <consortium name="The Broad Institute Genomics Platform"/>
            <person name="Cuomo C."/>
            <person name="de Hoog S."/>
            <person name="Gorbushina A."/>
            <person name="Stielow B."/>
            <person name="Teixiera M."/>
            <person name="Abouelleil A."/>
            <person name="Chapman S.B."/>
            <person name="Priest M."/>
            <person name="Young S.K."/>
            <person name="Wortman J."/>
            <person name="Nusbaum C."/>
            <person name="Birren B."/>
        </authorList>
    </citation>
    <scope>NUCLEOTIDE SEQUENCE [LARGE SCALE GENOMIC DNA]</scope>
    <source>
        <strain evidence="3 4">CBS 72588</strain>
    </source>
</reference>
<dbReference type="Proteomes" id="UP000053342">
    <property type="component" value="Unassembled WGS sequence"/>
</dbReference>
<dbReference type="SMART" id="SM00516">
    <property type="entry name" value="SEC14"/>
    <property type="match status" value="1"/>
</dbReference>
<evidence type="ECO:0000313" key="3">
    <source>
        <dbReference type="EMBL" id="KIW36829.1"/>
    </source>
</evidence>
<dbReference type="InterPro" id="IPR011074">
    <property type="entry name" value="CRAL/TRIO_N_dom"/>
</dbReference>
<dbReference type="Pfam" id="PF03765">
    <property type="entry name" value="CRAL_TRIO_N"/>
    <property type="match status" value="1"/>
</dbReference>
<dbReference type="GO" id="GO:0008526">
    <property type="term" value="F:phosphatidylinositol transfer activity"/>
    <property type="evidence" value="ECO:0007669"/>
    <property type="project" value="TreeGrafter"/>
</dbReference>
<dbReference type="PROSITE" id="PS50191">
    <property type="entry name" value="CRAL_TRIO"/>
    <property type="match status" value="1"/>
</dbReference>
<name>A0A0D2DM57_9EURO</name>
<proteinExistence type="predicted"/>